<reference evidence="2" key="1">
    <citation type="journal article" date="2013" name="Environ. Microbiol.">
        <title>Microbiota from the distal guts of lean and obese adolescents exhibit partial functional redundancy besides clear differences in community structure.</title>
        <authorList>
            <person name="Ferrer M."/>
            <person name="Ruiz A."/>
            <person name="Lanza F."/>
            <person name="Haange S.B."/>
            <person name="Oberbach A."/>
            <person name="Till H."/>
            <person name="Bargiela R."/>
            <person name="Campoy C."/>
            <person name="Segura M.T."/>
            <person name="Richter M."/>
            <person name="von Bergen M."/>
            <person name="Seifert J."/>
            <person name="Suarez A."/>
        </authorList>
    </citation>
    <scope>NUCLEOTIDE SEQUENCE</scope>
</reference>
<dbReference type="Pfam" id="PF00535">
    <property type="entry name" value="Glycos_transf_2"/>
    <property type="match status" value="1"/>
</dbReference>
<dbReference type="CDD" id="cd00761">
    <property type="entry name" value="Glyco_tranf_GTA_type"/>
    <property type="match status" value="1"/>
</dbReference>
<dbReference type="EMBL" id="AJWY01010885">
    <property type="protein sequence ID" value="EKC54281.1"/>
    <property type="molecule type" value="Genomic_DNA"/>
</dbReference>
<accession>K1T4A0</accession>
<sequence>MADESLQALLDVIIIDDGSTDGTAALAQAFVQAHPGSFRLVSKVNGGYGSTLNTAVELASGRYFRTLDCDDWFDTNALQTLLRRLQNCTADAVYTNYRTVQENGRGKAFDVCCKFDTNRVYAVGEVQQATPDLCMEMHALTLCTKTLRAAWRPMPEHCSYTDMGYTFVGMAAAQTICFVPVVLYQYRLGRDGQSVSMASYRAHTQDYIHVARILLDAAEPLAAQPAPAGRDLLLVQRARDVAQYLIELYLRFPPDRETGLALRRYDEMLCQTYPHIA</sequence>
<keyword evidence="2" id="KW-0808">Transferase</keyword>
<comment type="caution">
    <text evidence="2">The sequence shown here is derived from an EMBL/GenBank/DDBJ whole genome shotgun (WGS) entry which is preliminary data.</text>
</comment>
<name>K1T4A0_9ZZZZ</name>
<feature type="non-terminal residue" evidence="2">
    <location>
        <position position="277"/>
    </location>
</feature>
<dbReference type="InterPro" id="IPR029044">
    <property type="entry name" value="Nucleotide-diphossugar_trans"/>
</dbReference>
<dbReference type="Gene3D" id="3.90.550.10">
    <property type="entry name" value="Spore Coat Polysaccharide Biosynthesis Protein SpsA, Chain A"/>
    <property type="match status" value="1"/>
</dbReference>
<dbReference type="InterPro" id="IPR001173">
    <property type="entry name" value="Glyco_trans_2-like"/>
</dbReference>
<organism evidence="2">
    <name type="scientific">human gut metagenome</name>
    <dbReference type="NCBI Taxonomy" id="408170"/>
    <lineage>
        <taxon>unclassified sequences</taxon>
        <taxon>metagenomes</taxon>
        <taxon>organismal metagenomes</taxon>
    </lineage>
</organism>
<proteinExistence type="predicted"/>
<dbReference type="GO" id="GO:0016758">
    <property type="term" value="F:hexosyltransferase activity"/>
    <property type="evidence" value="ECO:0007669"/>
    <property type="project" value="UniProtKB-ARBA"/>
</dbReference>
<feature type="domain" description="Glycosyltransferase 2-like" evidence="1">
    <location>
        <begin position="10"/>
        <end position="105"/>
    </location>
</feature>
<dbReference type="PANTHER" id="PTHR22916:SF3">
    <property type="entry name" value="UDP-GLCNAC:BETAGAL BETA-1,3-N-ACETYLGLUCOSAMINYLTRANSFERASE-LIKE PROTEIN 1"/>
    <property type="match status" value="1"/>
</dbReference>
<dbReference type="PANTHER" id="PTHR22916">
    <property type="entry name" value="GLYCOSYLTRANSFERASE"/>
    <property type="match status" value="1"/>
</dbReference>
<dbReference type="SUPFAM" id="SSF53448">
    <property type="entry name" value="Nucleotide-diphospho-sugar transferases"/>
    <property type="match status" value="1"/>
</dbReference>
<gene>
    <name evidence="2" type="ORF">LEA_15935</name>
</gene>
<evidence type="ECO:0000313" key="2">
    <source>
        <dbReference type="EMBL" id="EKC54281.1"/>
    </source>
</evidence>
<protein>
    <submittedName>
        <fullName evidence="2">Glycosyltransferases involved in cell wall biogenesis</fullName>
    </submittedName>
</protein>
<evidence type="ECO:0000259" key="1">
    <source>
        <dbReference type="Pfam" id="PF00535"/>
    </source>
</evidence>
<dbReference type="AlphaFoldDB" id="K1T4A0"/>